<evidence type="ECO:0000256" key="1">
    <source>
        <dbReference type="SAM" id="Phobius"/>
    </source>
</evidence>
<protein>
    <recommendedName>
        <fullName evidence="4">DUF3307 domain-containing protein</fullName>
    </recommendedName>
</protein>
<dbReference type="Pfam" id="PF11750">
    <property type="entry name" value="DUF3307"/>
    <property type="match status" value="1"/>
</dbReference>
<sequence length="239" mass="24981">MAETFVALLFAHVLADFVLQTDAMVRRKAEPLILLAHAAVVLVTALAVLGTLTAWPVYALAAAHLAIDTVKLQVGDRLGPYLLDQAAHVASLAAVALVAPALWAASVWAGAAPDALAAALPAILLHLAGFIVAVRAGGFTVGKLLEPMTAHWTRARILGGGFPQAGLLIGQLERGLTFALVLAGQPTAVAFLIAAKSVLRFNATREDRRIAEYVIIGTLASVGWALFAAYATLWLNAQL</sequence>
<keyword evidence="1" id="KW-0472">Membrane</keyword>
<reference evidence="2 3" key="1">
    <citation type="submission" date="2017-03" db="EMBL/GenBank/DDBJ databases">
        <authorList>
            <person name="Afonso C.L."/>
            <person name="Miller P.J."/>
            <person name="Scott M.A."/>
            <person name="Spackman E."/>
            <person name="Goraichik I."/>
            <person name="Dimitrov K.M."/>
            <person name="Suarez D.L."/>
            <person name="Swayne D.E."/>
        </authorList>
    </citation>
    <scope>NUCLEOTIDE SEQUENCE [LARGE SCALE GENOMIC DNA]</scope>
    <source>
        <strain evidence="2 3">CECT 7023</strain>
    </source>
</reference>
<dbReference type="Proteomes" id="UP000193900">
    <property type="component" value="Unassembled WGS sequence"/>
</dbReference>
<dbReference type="AlphaFoldDB" id="A0A1Y5T1V6"/>
<accession>A0A1Y5T1V6</accession>
<keyword evidence="3" id="KW-1185">Reference proteome</keyword>
<keyword evidence="1" id="KW-1133">Transmembrane helix</keyword>
<organism evidence="2 3">
    <name type="scientific">Roseisalinus antarcticus</name>
    <dbReference type="NCBI Taxonomy" id="254357"/>
    <lineage>
        <taxon>Bacteria</taxon>
        <taxon>Pseudomonadati</taxon>
        <taxon>Pseudomonadota</taxon>
        <taxon>Alphaproteobacteria</taxon>
        <taxon>Rhodobacterales</taxon>
        <taxon>Roseobacteraceae</taxon>
        <taxon>Roseisalinus</taxon>
    </lineage>
</organism>
<feature type="transmembrane region" description="Helical" evidence="1">
    <location>
        <begin position="178"/>
        <end position="199"/>
    </location>
</feature>
<dbReference type="RefSeq" id="WP_085879249.1">
    <property type="nucleotide sequence ID" value="NZ_FWFZ01000011.1"/>
</dbReference>
<keyword evidence="1" id="KW-0812">Transmembrane</keyword>
<feature type="transmembrane region" description="Helical" evidence="1">
    <location>
        <begin position="211"/>
        <end position="235"/>
    </location>
</feature>
<evidence type="ECO:0000313" key="3">
    <source>
        <dbReference type="Proteomes" id="UP000193900"/>
    </source>
</evidence>
<evidence type="ECO:0008006" key="4">
    <source>
        <dbReference type="Google" id="ProtNLM"/>
    </source>
</evidence>
<evidence type="ECO:0000313" key="2">
    <source>
        <dbReference type="EMBL" id="SLN54015.1"/>
    </source>
</evidence>
<feature type="transmembrane region" description="Helical" evidence="1">
    <location>
        <begin position="115"/>
        <end position="134"/>
    </location>
</feature>
<dbReference type="InterPro" id="IPR021737">
    <property type="entry name" value="Phage_phiKZ_Orf197"/>
</dbReference>
<proteinExistence type="predicted"/>
<gene>
    <name evidence="2" type="ORF">ROA7023_02400</name>
</gene>
<dbReference type="OrthoDB" id="8536716at2"/>
<dbReference type="EMBL" id="FWFZ01000011">
    <property type="protein sequence ID" value="SLN54015.1"/>
    <property type="molecule type" value="Genomic_DNA"/>
</dbReference>
<feature type="transmembrane region" description="Helical" evidence="1">
    <location>
        <begin position="88"/>
        <end position="109"/>
    </location>
</feature>
<feature type="transmembrane region" description="Helical" evidence="1">
    <location>
        <begin position="39"/>
        <end position="67"/>
    </location>
</feature>
<name>A0A1Y5T1V6_9RHOB</name>